<accession>A0A6L8LL22</accession>
<evidence type="ECO:0000256" key="4">
    <source>
        <dbReference type="ARBA" id="ARBA00023002"/>
    </source>
</evidence>
<keyword evidence="4" id="KW-0560">Oxidoreductase</keyword>
<evidence type="ECO:0000256" key="3">
    <source>
        <dbReference type="ARBA" id="ARBA00022827"/>
    </source>
</evidence>
<keyword evidence="2" id="KW-0285">Flavoprotein</keyword>
<feature type="domain" description="FAD-binding" evidence="6">
    <location>
        <begin position="7"/>
        <end position="339"/>
    </location>
</feature>
<evidence type="ECO:0000313" key="7">
    <source>
        <dbReference type="EMBL" id="MYM54412.1"/>
    </source>
</evidence>
<dbReference type="Proteomes" id="UP000479043">
    <property type="component" value="Unassembled WGS sequence"/>
</dbReference>
<dbReference type="SUPFAM" id="SSF54373">
    <property type="entry name" value="FAD-linked reductases, C-terminal domain"/>
    <property type="match status" value="1"/>
</dbReference>
<reference evidence="7 8" key="1">
    <citation type="submission" date="2020-01" db="EMBL/GenBank/DDBJ databases">
        <authorList>
            <person name="Chen S."/>
        </authorList>
    </citation>
    <scope>NUCLEOTIDE SEQUENCE [LARGE SCALE GENOMIC DNA]</scope>
    <source>
        <strain evidence="7 8">GS-10</strain>
    </source>
</reference>
<evidence type="ECO:0000256" key="2">
    <source>
        <dbReference type="ARBA" id="ARBA00022630"/>
    </source>
</evidence>
<organism evidence="7 8">
    <name type="scientific">Thalassovita mangrovi</name>
    <dbReference type="NCBI Taxonomy" id="2692236"/>
    <lineage>
        <taxon>Bacteria</taxon>
        <taxon>Pseudomonadati</taxon>
        <taxon>Pseudomonadota</taxon>
        <taxon>Alphaproteobacteria</taxon>
        <taxon>Rhodobacterales</taxon>
        <taxon>Roseobacteraceae</taxon>
        <taxon>Thalassovita</taxon>
    </lineage>
</organism>
<comment type="caution">
    <text evidence="7">The sequence shown here is derived from an EMBL/GenBank/DDBJ whole genome shotgun (WGS) entry which is preliminary data.</text>
</comment>
<dbReference type="PRINTS" id="PR00420">
    <property type="entry name" value="RNGMNOXGNASE"/>
</dbReference>
<keyword evidence="5" id="KW-0503">Monooxygenase</keyword>
<evidence type="ECO:0000256" key="5">
    <source>
        <dbReference type="ARBA" id="ARBA00023033"/>
    </source>
</evidence>
<dbReference type="InterPro" id="IPR050493">
    <property type="entry name" value="FAD-dep_Monooxygenase_BioMet"/>
</dbReference>
<name>A0A6L8LL22_9RHOB</name>
<keyword evidence="8" id="KW-1185">Reference proteome</keyword>
<proteinExistence type="predicted"/>
<dbReference type="AlphaFoldDB" id="A0A6L8LL22"/>
<dbReference type="PANTHER" id="PTHR13789:SF318">
    <property type="entry name" value="GERANYLGERANYL DIPHOSPHATE REDUCTASE"/>
    <property type="match status" value="1"/>
</dbReference>
<dbReference type="GO" id="GO:0004497">
    <property type="term" value="F:monooxygenase activity"/>
    <property type="evidence" value="ECO:0007669"/>
    <property type="project" value="UniProtKB-KW"/>
</dbReference>
<keyword evidence="3" id="KW-0274">FAD</keyword>
<comment type="cofactor">
    <cofactor evidence="1">
        <name>FAD</name>
        <dbReference type="ChEBI" id="CHEBI:57692"/>
    </cofactor>
</comment>
<evidence type="ECO:0000259" key="6">
    <source>
        <dbReference type="Pfam" id="PF01494"/>
    </source>
</evidence>
<dbReference type="InterPro" id="IPR002938">
    <property type="entry name" value="FAD-bd"/>
</dbReference>
<dbReference type="SUPFAM" id="SSF51905">
    <property type="entry name" value="FAD/NAD(P)-binding domain"/>
    <property type="match status" value="1"/>
</dbReference>
<dbReference type="GO" id="GO:0071949">
    <property type="term" value="F:FAD binding"/>
    <property type="evidence" value="ECO:0007669"/>
    <property type="project" value="InterPro"/>
</dbReference>
<evidence type="ECO:0000313" key="8">
    <source>
        <dbReference type="Proteomes" id="UP000479043"/>
    </source>
</evidence>
<dbReference type="RefSeq" id="WP_160972108.1">
    <property type="nucleotide sequence ID" value="NZ_WWEN01000002.1"/>
</dbReference>
<dbReference type="Gene3D" id="3.50.50.60">
    <property type="entry name" value="FAD/NAD(P)-binding domain"/>
    <property type="match status" value="1"/>
</dbReference>
<sequence>MSVIGLNILVIGGGIGGLAAARALALRGASVTLLEQAEAITEVGAGLQVSPNGFAVLDALGLGDELAAGAVRADAISLRDYRKGEVLRLDLGRLENRHYYFVHRADLIGLLARGARDAGVKLRLLQQVTRVEPGERPRAHVGNGTVIEADVIIGADGLHSRLRPELNGADAPRFTGQTAWRATIPNTDCRTAEAWVHMGPGRHMVSYPLRGGSALNLVAVQERKNWTEEGWNFRDDPANLRAAFADFGGEVQDMLARVEEVHLWGLFRHPVARIWQGGNCALLGDAAHPTLPFLAQGASMALEDAWALADELSATDSIAAGLAGYQARRAARARRVINAATGNAWKYHLRSGPLRFAAHTALRIGGVMAPSAMLHQFDWIYGHDETAPR</sequence>
<protein>
    <submittedName>
        <fullName evidence="7">NAD(P)-binding protein</fullName>
    </submittedName>
</protein>
<dbReference type="EMBL" id="WWEN01000002">
    <property type="protein sequence ID" value="MYM54412.1"/>
    <property type="molecule type" value="Genomic_DNA"/>
</dbReference>
<dbReference type="Pfam" id="PF01494">
    <property type="entry name" value="FAD_binding_3"/>
    <property type="match status" value="1"/>
</dbReference>
<dbReference type="InterPro" id="IPR036188">
    <property type="entry name" value="FAD/NAD-bd_sf"/>
</dbReference>
<gene>
    <name evidence="7" type="ORF">GR167_03785</name>
</gene>
<evidence type="ECO:0000256" key="1">
    <source>
        <dbReference type="ARBA" id="ARBA00001974"/>
    </source>
</evidence>
<dbReference type="PANTHER" id="PTHR13789">
    <property type="entry name" value="MONOOXYGENASE"/>
    <property type="match status" value="1"/>
</dbReference>